<evidence type="ECO:0000256" key="2">
    <source>
        <dbReference type="ARBA" id="ARBA00022741"/>
    </source>
</evidence>
<evidence type="ECO:0000313" key="5">
    <source>
        <dbReference type="EMBL" id="PWI58383.1"/>
    </source>
</evidence>
<protein>
    <recommendedName>
        <fullName evidence="4">AAA+ ATPase domain-containing protein</fullName>
    </recommendedName>
</protein>
<dbReference type="SMART" id="SM00382">
    <property type="entry name" value="AAA"/>
    <property type="match status" value="1"/>
</dbReference>
<dbReference type="PRINTS" id="PR00820">
    <property type="entry name" value="CBXXCFQX"/>
</dbReference>
<dbReference type="FunFam" id="3.40.50.300:FF:000216">
    <property type="entry name" value="Type VII secretion ATPase EccA"/>
    <property type="match status" value="1"/>
</dbReference>
<dbReference type="PANTHER" id="PTHR43392:SF2">
    <property type="entry name" value="AAA-TYPE ATPASE FAMILY PROTEIN _ ANKYRIN REPEAT FAMILY PROTEIN"/>
    <property type="match status" value="1"/>
</dbReference>
<dbReference type="Gene3D" id="1.10.8.60">
    <property type="match status" value="1"/>
</dbReference>
<keyword evidence="6" id="KW-1185">Reference proteome</keyword>
<dbReference type="InterPro" id="IPR041627">
    <property type="entry name" value="AAA_lid_6"/>
</dbReference>
<name>A0A2U3DAU2_SULT2</name>
<evidence type="ECO:0000259" key="4">
    <source>
        <dbReference type="SMART" id="SM00382"/>
    </source>
</evidence>
<dbReference type="Gene3D" id="3.40.50.300">
    <property type="entry name" value="P-loop containing nucleotide triphosphate hydrolases"/>
    <property type="match status" value="1"/>
</dbReference>
<keyword evidence="2" id="KW-0547">Nucleotide-binding</keyword>
<dbReference type="RefSeq" id="WP_181362876.1">
    <property type="nucleotide sequence ID" value="NZ_MPDK01000004.1"/>
</dbReference>
<organism evidence="5 6">
    <name type="scientific">Sulfoacidibacillus thermotolerans</name>
    <name type="common">Acidibacillus sulfuroxidans</name>
    <dbReference type="NCBI Taxonomy" id="1765684"/>
    <lineage>
        <taxon>Bacteria</taxon>
        <taxon>Bacillati</taxon>
        <taxon>Bacillota</taxon>
        <taxon>Bacilli</taxon>
        <taxon>Bacillales</taxon>
        <taxon>Alicyclobacillaceae</taxon>
        <taxon>Sulfoacidibacillus</taxon>
    </lineage>
</organism>
<dbReference type="Proteomes" id="UP000245380">
    <property type="component" value="Unassembled WGS sequence"/>
</dbReference>
<dbReference type="AlphaFoldDB" id="A0A2U3DAU2"/>
<comment type="caution">
    <text evidence="5">The sequence shown here is derived from an EMBL/GenBank/DDBJ whole genome shotgun (WGS) entry which is preliminary data.</text>
</comment>
<dbReference type="GO" id="GO:0016887">
    <property type="term" value="F:ATP hydrolysis activity"/>
    <property type="evidence" value="ECO:0007669"/>
    <property type="project" value="InterPro"/>
</dbReference>
<dbReference type="SUPFAM" id="SSF52540">
    <property type="entry name" value="P-loop containing nucleoside triphosphate hydrolases"/>
    <property type="match status" value="1"/>
</dbReference>
<sequence>MTLQWGRSPIDETKTDAILDRFARGKLNLFASLDQLRQVYEGRLNRKKVTQTDFFNGYVSTQTREGDKVTQGMAFDAYCAEGSFDPLQHKEKLLAPLHALIGLTEVKRTIDELYAYLVVQGLRRQAGLKLNQTVLHMIFSGRPGTGKTTVARLLGPVLRALGVLSRGHVVEVERADLVGEYIGHTAQKTRALLEQAMGGILFIDEAYAIARGGEKDFGREAIDTLVKGIEDRNRDLVVILAGYEMEMKYFLSVNPGLSSRFPLHVFFPDYSVQELVQIASAMIRERQYHLAPDGLVSLRQQLRKEQMQAEFSNARTVRNLVERAIRKQAVRVLEQKEQTRQDLMTLIGSDFRGEVDHESMPSDWATGSWKNLP</sequence>
<gene>
    <name evidence="5" type="ORF">BM613_03985</name>
</gene>
<keyword evidence="3" id="KW-0067">ATP-binding</keyword>
<comment type="similarity">
    <text evidence="1">Belongs to the CbxX/CfxQ family.</text>
</comment>
<dbReference type="InterPro" id="IPR000641">
    <property type="entry name" value="CbxX/CfxQ"/>
</dbReference>
<dbReference type="InterPro" id="IPR000470">
    <property type="entry name" value="CbxX/CfqX_mono"/>
</dbReference>
<dbReference type="InterPro" id="IPR027417">
    <property type="entry name" value="P-loop_NTPase"/>
</dbReference>
<dbReference type="InterPro" id="IPR003959">
    <property type="entry name" value="ATPase_AAA_core"/>
</dbReference>
<evidence type="ECO:0000313" key="6">
    <source>
        <dbReference type="Proteomes" id="UP000245380"/>
    </source>
</evidence>
<dbReference type="InterPro" id="IPR050773">
    <property type="entry name" value="CbxX/CfxQ_RuBisCO_ESX"/>
</dbReference>
<dbReference type="CDD" id="cd00009">
    <property type="entry name" value="AAA"/>
    <property type="match status" value="1"/>
</dbReference>
<proteinExistence type="inferred from homology"/>
<dbReference type="PRINTS" id="PR00819">
    <property type="entry name" value="CBXCFQXSUPER"/>
</dbReference>
<dbReference type="InterPro" id="IPR003593">
    <property type="entry name" value="AAA+_ATPase"/>
</dbReference>
<feature type="domain" description="AAA+ ATPase" evidence="4">
    <location>
        <begin position="133"/>
        <end position="271"/>
    </location>
</feature>
<dbReference type="Pfam" id="PF17866">
    <property type="entry name" value="AAA_lid_6"/>
    <property type="match status" value="1"/>
</dbReference>
<accession>A0A2U3DAU2</accession>
<dbReference type="GO" id="GO:0005524">
    <property type="term" value="F:ATP binding"/>
    <property type="evidence" value="ECO:0007669"/>
    <property type="project" value="UniProtKB-KW"/>
</dbReference>
<dbReference type="PANTHER" id="PTHR43392">
    <property type="entry name" value="AAA-TYPE ATPASE FAMILY PROTEIN / ANKYRIN REPEAT FAMILY PROTEIN"/>
    <property type="match status" value="1"/>
</dbReference>
<dbReference type="Pfam" id="PF00004">
    <property type="entry name" value="AAA"/>
    <property type="match status" value="1"/>
</dbReference>
<dbReference type="EMBL" id="MPDK01000004">
    <property type="protein sequence ID" value="PWI58383.1"/>
    <property type="molecule type" value="Genomic_DNA"/>
</dbReference>
<reference evidence="5 6" key="1">
    <citation type="submission" date="2016-11" db="EMBL/GenBank/DDBJ databases">
        <title>Comparative genomics of Acidibacillus ferroxidans species.</title>
        <authorList>
            <person name="Oliveira G."/>
            <person name="Nunes G."/>
            <person name="Oliveira R."/>
            <person name="Araujo F."/>
            <person name="Salim A."/>
            <person name="Scholte L."/>
            <person name="Morais D."/>
            <person name="Nancucheo I."/>
            <person name="Johnson D.B."/>
            <person name="Grail B."/>
            <person name="Bittencourt J."/>
            <person name="Valadares R."/>
        </authorList>
    </citation>
    <scope>NUCLEOTIDE SEQUENCE [LARGE SCALE GENOMIC DNA]</scope>
    <source>
        <strain evidence="5 6">Y002</strain>
    </source>
</reference>
<evidence type="ECO:0000256" key="1">
    <source>
        <dbReference type="ARBA" id="ARBA00010378"/>
    </source>
</evidence>
<evidence type="ECO:0000256" key="3">
    <source>
        <dbReference type="ARBA" id="ARBA00022840"/>
    </source>
</evidence>